<proteinExistence type="predicted"/>
<feature type="compositionally biased region" description="Low complexity" evidence="1">
    <location>
        <begin position="165"/>
        <end position="179"/>
    </location>
</feature>
<reference evidence="2" key="3">
    <citation type="submission" date="2018-08" db="EMBL/GenBank/DDBJ databases">
        <title>Leveraging single-cell genomics to expand the Fungal Tree of Life.</title>
        <authorList>
            <consortium name="DOE Joint Genome Institute"/>
            <person name="Ahrendt S.R."/>
            <person name="Quandt C.A."/>
            <person name="Ciobanu D."/>
            <person name="Clum A."/>
            <person name="Salamov A."/>
            <person name="Andreopoulos B."/>
            <person name="Cheng J.-F."/>
            <person name="Woyke T."/>
            <person name="Pelin A."/>
            <person name="Henrissat B."/>
            <person name="Reynolds N."/>
            <person name="Benny G.L."/>
            <person name="Smith M.E."/>
            <person name="James T.Y."/>
            <person name="Grigoriev I.V."/>
        </authorList>
    </citation>
    <scope>NUCLEOTIDE SEQUENCE</scope>
    <source>
        <strain evidence="2">ATCC 52028</strain>
    </source>
</reference>
<dbReference type="Proteomes" id="UP000268535">
    <property type="component" value="Unassembled WGS sequence"/>
</dbReference>
<feature type="compositionally biased region" description="Pro residues" evidence="1">
    <location>
        <begin position="35"/>
        <end position="48"/>
    </location>
</feature>
<evidence type="ECO:0000313" key="5">
    <source>
        <dbReference type="Proteomes" id="UP000274922"/>
    </source>
</evidence>
<name>A0A4P9WZR5_9FUNG</name>
<gene>
    <name evidence="2" type="ORF">CAUPRSCDRAFT_10511</name>
    <name evidence="3" type="ORF">CXG81DRAFT_21126</name>
</gene>
<reference evidence="4 5" key="1">
    <citation type="journal article" date="2018" name="Nat. Microbiol.">
        <title>Leveraging single-cell genomics to expand the fungal tree of life.</title>
        <authorList>
            <person name="Ahrendt S.R."/>
            <person name="Quandt C.A."/>
            <person name="Ciobanu D."/>
            <person name="Clum A."/>
            <person name="Salamov A."/>
            <person name="Andreopoulos B."/>
            <person name="Cheng J.F."/>
            <person name="Woyke T."/>
            <person name="Pelin A."/>
            <person name="Henrissat B."/>
            <person name="Reynolds N.K."/>
            <person name="Benny G.L."/>
            <person name="Smith M.E."/>
            <person name="James T.Y."/>
            <person name="Grigoriev I.V."/>
        </authorList>
    </citation>
    <scope>NUCLEOTIDE SEQUENCE [LARGE SCALE GENOMIC DNA]</scope>
    <source>
        <strain evidence="4 5">ATCC 52028</strain>
    </source>
</reference>
<keyword evidence="5" id="KW-1185">Reference proteome</keyword>
<reference evidence="3" key="2">
    <citation type="submission" date="2018-04" db="EMBL/GenBank/DDBJ databases">
        <title>Leveraging single-cell genomics to expand the Fungal Tree of Life.</title>
        <authorList>
            <consortium name="DOE Joint Genome Institute"/>
            <person name="Ahrendt S.R."/>
            <person name="Quandt C.A."/>
            <person name="Ciobanu D."/>
            <person name="Clum A."/>
            <person name="Salamov A."/>
            <person name="Andreopoulos B."/>
            <person name="Cheng J.-F."/>
            <person name="Woyke T."/>
            <person name="Pelin A."/>
            <person name="Henrissat B."/>
            <person name="Benny G.L."/>
            <person name="Smith M.E."/>
            <person name="James T.Y."/>
            <person name="Grigoriev I.V."/>
        </authorList>
    </citation>
    <scope>NUCLEOTIDE SEQUENCE</scope>
    <source>
        <strain evidence="3">ATCC 52028</strain>
    </source>
</reference>
<evidence type="ECO:0000313" key="2">
    <source>
        <dbReference type="EMBL" id="RKO97848.1"/>
    </source>
</evidence>
<evidence type="ECO:0000313" key="4">
    <source>
        <dbReference type="Proteomes" id="UP000268535"/>
    </source>
</evidence>
<dbReference type="EMBL" id="ML014379">
    <property type="protein sequence ID" value="RKO98688.1"/>
    <property type="molecule type" value="Genomic_DNA"/>
</dbReference>
<feature type="region of interest" description="Disordered" evidence="1">
    <location>
        <begin position="1"/>
        <end position="179"/>
    </location>
</feature>
<feature type="compositionally biased region" description="Low complexity" evidence="1">
    <location>
        <begin position="49"/>
        <end position="72"/>
    </location>
</feature>
<sequence>MPPWQPRGVPGADGPLPRQYGLRSLPTGTAALPPRGLPPPRIPTPLPPRTATSQSQSQPQPQRYAAGGAASGLQSLPPRDVSYGVMTAGSRRGRLGPPRPSATASGGSVPPRGAASRAHGHGHGHAAPSRDHRYPKPAKPAAVAGSMRDAREGGGRHAVPPAPPARSTRYAAASSPAANRSSMLSLAASVLSVFGADVSDDEELDPIGMELEAAAEADGSDVPDAAYRQVWHTYVEENAVAVPA</sequence>
<evidence type="ECO:0000313" key="3">
    <source>
        <dbReference type="EMBL" id="RKO98688.1"/>
    </source>
</evidence>
<dbReference type="AlphaFoldDB" id="A0A4P9WZR5"/>
<dbReference type="EMBL" id="ML009155">
    <property type="protein sequence ID" value="RKO97848.1"/>
    <property type="molecule type" value="Genomic_DNA"/>
</dbReference>
<evidence type="ECO:0000256" key="1">
    <source>
        <dbReference type="SAM" id="MobiDB-lite"/>
    </source>
</evidence>
<organism evidence="2 4">
    <name type="scientific">Caulochytrium protostelioides</name>
    <dbReference type="NCBI Taxonomy" id="1555241"/>
    <lineage>
        <taxon>Eukaryota</taxon>
        <taxon>Fungi</taxon>
        <taxon>Fungi incertae sedis</taxon>
        <taxon>Chytridiomycota</taxon>
        <taxon>Chytridiomycota incertae sedis</taxon>
        <taxon>Chytridiomycetes</taxon>
        <taxon>Caulochytriales</taxon>
        <taxon>Caulochytriaceae</taxon>
        <taxon>Caulochytrium</taxon>
    </lineage>
</organism>
<accession>A0A4P9WZR5</accession>
<protein>
    <submittedName>
        <fullName evidence="2">Uncharacterized protein</fullName>
    </submittedName>
</protein>
<dbReference type="Proteomes" id="UP000274922">
    <property type="component" value="Unassembled WGS sequence"/>
</dbReference>